<dbReference type="AlphaFoldDB" id="A0A9W8E862"/>
<proteinExistence type="inferred from homology"/>
<dbReference type="GO" id="GO:0030008">
    <property type="term" value="C:TRAPP complex"/>
    <property type="evidence" value="ECO:0007669"/>
    <property type="project" value="TreeGrafter"/>
</dbReference>
<dbReference type="OrthoDB" id="941624at2759"/>
<evidence type="ECO:0000313" key="4">
    <source>
        <dbReference type="Proteomes" id="UP001150925"/>
    </source>
</evidence>
<sequence>MSITSAINLFRQLSVDESQPSGTTQTRQVNEACFDYLFMEMVHTLRSQLQAHHPVPDDSGSVSEQASATDRGSRTSASNTHDMPSTREVDEQLLETLYYKIELIGFRIGQRLAERYSKDRPRFVDTLDIVKFICRDIWTKLFRKQIDNLKTNHRGVYTLQDSQLRWLTRMSGDEGTLQATQQAIPYLWLPCGIIRGIMANHGLDATVTFKDLSLPQCTFHIKLNKPS</sequence>
<reference evidence="3" key="1">
    <citation type="submission" date="2022-07" db="EMBL/GenBank/DDBJ databases">
        <title>Phylogenomic reconstructions and comparative analyses of Kickxellomycotina fungi.</title>
        <authorList>
            <person name="Reynolds N.K."/>
            <person name="Stajich J.E."/>
            <person name="Barry K."/>
            <person name="Grigoriev I.V."/>
            <person name="Crous P."/>
            <person name="Smith M.E."/>
        </authorList>
    </citation>
    <scope>NUCLEOTIDE SEQUENCE</scope>
    <source>
        <strain evidence="3">RSA 1196</strain>
    </source>
</reference>
<feature type="region of interest" description="Disordered" evidence="2">
    <location>
        <begin position="49"/>
        <end position="87"/>
    </location>
</feature>
<dbReference type="CDD" id="cd14944">
    <property type="entry name" value="TRAPPC6A_Trs33"/>
    <property type="match status" value="1"/>
</dbReference>
<dbReference type="GO" id="GO:0005801">
    <property type="term" value="C:cis-Golgi network"/>
    <property type="evidence" value="ECO:0007669"/>
    <property type="project" value="TreeGrafter"/>
</dbReference>
<dbReference type="Gene3D" id="3.30.1380.20">
    <property type="entry name" value="Trafficking protein particle complex subunit 3"/>
    <property type="match status" value="1"/>
</dbReference>
<dbReference type="Pfam" id="PF04051">
    <property type="entry name" value="TRAPP"/>
    <property type="match status" value="1"/>
</dbReference>
<dbReference type="GO" id="GO:0005802">
    <property type="term" value="C:trans-Golgi network"/>
    <property type="evidence" value="ECO:0007669"/>
    <property type="project" value="TreeGrafter"/>
</dbReference>
<evidence type="ECO:0008006" key="5">
    <source>
        <dbReference type="Google" id="ProtNLM"/>
    </source>
</evidence>
<dbReference type="PANTHER" id="PTHR12817">
    <property type="entry name" value="TRAFFICKING PROTEIN PARTICLE COMPLEX SUBUNIT 6B"/>
    <property type="match status" value="1"/>
</dbReference>
<evidence type="ECO:0000256" key="1">
    <source>
        <dbReference type="ARBA" id="ARBA00006218"/>
    </source>
</evidence>
<dbReference type="Proteomes" id="UP001150925">
    <property type="component" value="Unassembled WGS sequence"/>
</dbReference>
<dbReference type="InterPro" id="IPR037992">
    <property type="entry name" value="TRAPPC6/Trs33"/>
</dbReference>
<evidence type="ECO:0000313" key="3">
    <source>
        <dbReference type="EMBL" id="KAJ1966793.1"/>
    </source>
</evidence>
<name>A0A9W8E862_9FUNG</name>
<dbReference type="EMBL" id="JANBPY010000451">
    <property type="protein sequence ID" value="KAJ1966793.1"/>
    <property type="molecule type" value="Genomic_DNA"/>
</dbReference>
<accession>A0A9W8E862</accession>
<dbReference type="SUPFAM" id="SSF111126">
    <property type="entry name" value="Ligand-binding domain in the NO signalling and Golgi transport"/>
    <property type="match status" value="1"/>
</dbReference>
<dbReference type="InterPro" id="IPR024096">
    <property type="entry name" value="NO_sig/Golgi_transp_ligand-bd"/>
</dbReference>
<keyword evidence="4" id="KW-1185">Reference proteome</keyword>
<dbReference type="GO" id="GO:0006888">
    <property type="term" value="P:endoplasmic reticulum to Golgi vesicle-mediated transport"/>
    <property type="evidence" value="ECO:0007669"/>
    <property type="project" value="TreeGrafter"/>
</dbReference>
<feature type="compositionally biased region" description="Polar residues" evidence="2">
    <location>
        <begin position="60"/>
        <end position="83"/>
    </location>
</feature>
<dbReference type="InterPro" id="IPR007194">
    <property type="entry name" value="TRAPP_component"/>
</dbReference>
<comment type="caution">
    <text evidence="3">The sequence shown here is derived from an EMBL/GenBank/DDBJ whole genome shotgun (WGS) entry which is preliminary data.</text>
</comment>
<gene>
    <name evidence="3" type="ORF">IWQ62_002247</name>
</gene>
<organism evidence="3 4">
    <name type="scientific">Dispira parvispora</name>
    <dbReference type="NCBI Taxonomy" id="1520584"/>
    <lineage>
        <taxon>Eukaryota</taxon>
        <taxon>Fungi</taxon>
        <taxon>Fungi incertae sedis</taxon>
        <taxon>Zoopagomycota</taxon>
        <taxon>Kickxellomycotina</taxon>
        <taxon>Dimargaritomycetes</taxon>
        <taxon>Dimargaritales</taxon>
        <taxon>Dimargaritaceae</taxon>
        <taxon>Dispira</taxon>
    </lineage>
</organism>
<protein>
    <recommendedName>
        <fullName evidence="5">Trafficking protein particle complex subunit 6B</fullName>
    </recommendedName>
</protein>
<evidence type="ECO:0000256" key="2">
    <source>
        <dbReference type="SAM" id="MobiDB-lite"/>
    </source>
</evidence>
<comment type="similarity">
    <text evidence="1">Belongs to the TRAPP small subunits family. BET3 subfamily.</text>
</comment>
<dbReference type="PANTHER" id="PTHR12817:SF0">
    <property type="entry name" value="GEO08327P1"/>
    <property type="match status" value="1"/>
</dbReference>